<dbReference type="RefSeq" id="WP_008990247.1">
    <property type="nucleotide sequence ID" value="NZ_AMSG01000002.1"/>
</dbReference>
<comment type="caution">
    <text evidence="1">The sequence shown here is derived from an EMBL/GenBank/DDBJ whole genome shotgun (WGS) entry which is preliminary data.</text>
</comment>
<gene>
    <name evidence="1" type="ORF">I215_01858</name>
</gene>
<dbReference type="EMBL" id="AMSG01000002">
    <property type="protein sequence ID" value="EKF56228.1"/>
    <property type="molecule type" value="Genomic_DNA"/>
</dbReference>
<evidence type="ECO:0000313" key="1">
    <source>
        <dbReference type="EMBL" id="EKF56228.1"/>
    </source>
</evidence>
<sequence>MSKEVSISNHTTPFENILASYLDEKIYLSEKDQELKKRWESAFSLLLNFHSREQATKKLMALFNISMATAYRDISSALQLFGDINKSRKEGWRYIIFEYNQNLFQMATKDKALEVMGKCLDRMIKLAELDKEEGLFNPEKLANMEITIGVNKAFQKAVQAMNKKGVVDLNNFEAEDISHEEIKSDD</sequence>
<dbReference type="STRING" id="555500.I215_01858"/>
<protein>
    <submittedName>
        <fullName evidence="1">Uncharacterized protein</fullName>
    </submittedName>
</protein>
<dbReference type="AlphaFoldDB" id="K2P5H0"/>
<dbReference type="eggNOG" id="ENOG50338WG">
    <property type="taxonomic scope" value="Bacteria"/>
</dbReference>
<evidence type="ECO:0000313" key="2">
    <source>
        <dbReference type="Proteomes" id="UP000007364"/>
    </source>
</evidence>
<organism evidence="1 2">
    <name type="scientific">Galbibacter marinus</name>
    <dbReference type="NCBI Taxonomy" id="555500"/>
    <lineage>
        <taxon>Bacteria</taxon>
        <taxon>Pseudomonadati</taxon>
        <taxon>Bacteroidota</taxon>
        <taxon>Flavobacteriia</taxon>
        <taxon>Flavobacteriales</taxon>
        <taxon>Flavobacteriaceae</taxon>
        <taxon>Galbibacter</taxon>
    </lineage>
</organism>
<dbReference type="OrthoDB" id="1434357at2"/>
<dbReference type="Proteomes" id="UP000007364">
    <property type="component" value="Unassembled WGS sequence"/>
</dbReference>
<keyword evidence="2" id="KW-1185">Reference proteome</keyword>
<accession>K2P5H0</accession>
<name>K2P5H0_9FLAO</name>
<reference evidence="1 2" key="1">
    <citation type="journal article" date="2012" name="J. Bacteriol.">
        <title>Genome Sequence of Galbibacter marinum Type Strain ck-I2-15.</title>
        <authorList>
            <person name="Lai Q."/>
            <person name="Li C."/>
            <person name="Shao Z."/>
        </authorList>
    </citation>
    <scope>NUCLEOTIDE SEQUENCE [LARGE SCALE GENOMIC DNA]</scope>
    <source>
        <strain evidence="2">ck-I2-15</strain>
    </source>
</reference>
<proteinExistence type="predicted"/>